<dbReference type="EMBL" id="LT991978">
    <property type="protein sequence ID" value="SPK77092.1"/>
    <property type="molecule type" value="Genomic_DNA"/>
</dbReference>
<keyword evidence="2" id="KW-0614">Plasmid</keyword>
<accession>A0A375IUJ8</accession>
<gene>
    <name evidence="2" type="ORF">CT19425_P20064</name>
</gene>
<evidence type="ECO:0000256" key="1">
    <source>
        <dbReference type="SAM" id="MobiDB-lite"/>
    </source>
</evidence>
<organism evidence="2 3">
    <name type="scientific">Cupriavidus taiwanensis</name>
    <dbReference type="NCBI Taxonomy" id="164546"/>
    <lineage>
        <taxon>Bacteria</taxon>
        <taxon>Pseudomonadati</taxon>
        <taxon>Pseudomonadota</taxon>
        <taxon>Betaproteobacteria</taxon>
        <taxon>Burkholderiales</taxon>
        <taxon>Burkholderiaceae</taxon>
        <taxon>Cupriavidus</taxon>
    </lineage>
</organism>
<protein>
    <submittedName>
        <fullName evidence="2">Uncharacterized protein</fullName>
    </submittedName>
</protein>
<dbReference type="AlphaFoldDB" id="A0A375IUJ8"/>
<dbReference type="Proteomes" id="UP000255505">
    <property type="component" value="Plasmid III"/>
</dbReference>
<proteinExistence type="predicted"/>
<evidence type="ECO:0000313" key="2">
    <source>
        <dbReference type="EMBL" id="SPK77092.1"/>
    </source>
</evidence>
<feature type="region of interest" description="Disordered" evidence="1">
    <location>
        <begin position="1"/>
        <end position="57"/>
    </location>
</feature>
<name>A0A375IUJ8_9BURK</name>
<geneLocation type="plasmid" evidence="2">
    <name>III</name>
</geneLocation>
<reference evidence="2 3" key="1">
    <citation type="submission" date="2018-01" db="EMBL/GenBank/DDBJ databases">
        <authorList>
            <person name="Gaut B.S."/>
            <person name="Morton B.R."/>
            <person name="Clegg M.T."/>
            <person name="Duvall M.R."/>
        </authorList>
    </citation>
    <scope>NUCLEOTIDE SEQUENCE [LARGE SCALE GENOMIC DNA]</scope>
    <source>
        <strain evidence="2">Cupriavidus taiwanensis LMG 19425</strain>
        <plasmid evidence="3">Plasmid iii</plasmid>
    </source>
</reference>
<evidence type="ECO:0000313" key="3">
    <source>
        <dbReference type="Proteomes" id="UP000255505"/>
    </source>
</evidence>
<sequence>MVSMPSSDFKDEVPRGQADVPSGARAWTLNRDPARAHPTARICTSEDAAEVSTPNPK</sequence>